<dbReference type="GO" id="GO:0012505">
    <property type="term" value="C:endomembrane system"/>
    <property type="evidence" value="ECO:0007669"/>
    <property type="project" value="UniProtKB-SubCell"/>
</dbReference>
<dbReference type="Pfam" id="PF13774">
    <property type="entry name" value="Longin"/>
    <property type="match status" value="1"/>
</dbReference>
<keyword evidence="2" id="KW-0472">Membrane</keyword>
<dbReference type="PANTHER" id="PTHR21136">
    <property type="entry name" value="SNARE PROTEINS"/>
    <property type="match status" value="1"/>
</dbReference>
<dbReference type="Gene3D" id="3.30.450.50">
    <property type="entry name" value="Longin domain"/>
    <property type="match status" value="1"/>
</dbReference>
<dbReference type="SUPFAM" id="SSF64356">
    <property type="entry name" value="SNARE-like"/>
    <property type="match status" value="1"/>
</dbReference>
<feature type="domain" description="Longin" evidence="4">
    <location>
        <begin position="12"/>
        <end position="118"/>
    </location>
</feature>
<evidence type="ECO:0000256" key="1">
    <source>
        <dbReference type="ARBA" id="ARBA00008025"/>
    </source>
</evidence>
<dbReference type="InterPro" id="IPR011012">
    <property type="entry name" value="Longin-like_dom_sf"/>
</dbReference>
<evidence type="ECO:0000313" key="5">
    <source>
        <dbReference type="EMBL" id="CAD9706009.1"/>
    </source>
</evidence>
<organism evidence="5">
    <name type="scientific">Rhizochromulina marina</name>
    <dbReference type="NCBI Taxonomy" id="1034831"/>
    <lineage>
        <taxon>Eukaryota</taxon>
        <taxon>Sar</taxon>
        <taxon>Stramenopiles</taxon>
        <taxon>Ochrophyta</taxon>
        <taxon>Dictyochophyceae</taxon>
        <taxon>Rhizochromulinales</taxon>
        <taxon>Rhizochromulina</taxon>
    </lineage>
</organism>
<dbReference type="PROSITE" id="PS50859">
    <property type="entry name" value="LONGIN"/>
    <property type="match status" value="1"/>
</dbReference>
<dbReference type="SMART" id="SM01270">
    <property type="entry name" value="Longin"/>
    <property type="match status" value="1"/>
</dbReference>
<evidence type="ECO:0000256" key="3">
    <source>
        <dbReference type="ARBA" id="ARBA00046280"/>
    </source>
</evidence>
<reference evidence="5" key="1">
    <citation type="submission" date="2021-01" db="EMBL/GenBank/DDBJ databases">
        <authorList>
            <person name="Corre E."/>
            <person name="Pelletier E."/>
            <person name="Niang G."/>
            <person name="Scheremetjew M."/>
            <person name="Finn R."/>
            <person name="Kale V."/>
            <person name="Holt S."/>
            <person name="Cochrane G."/>
            <person name="Meng A."/>
            <person name="Brown T."/>
            <person name="Cohen L."/>
        </authorList>
    </citation>
    <scope>NUCLEOTIDE SEQUENCE</scope>
    <source>
        <strain evidence="5">CCMP1243</strain>
    </source>
</reference>
<accession>A0A7S2SPF8</accession>
<protein>
    <recommendedName>
        <fullName evidence="4">Longin domain-containing protein</fullName>
    </recommendedName>
</protein>
<dbReference type="CDD" id="cd14824">
    <property type="entry name" value="Longin"/>
    <property type="match status" value="1"/>
</dbReference>
<proteinExistence type="inferred from homology"/>
<evidence type="ECO:0000259" key="4">
    <source>
        <dbReference type="PROSITE" id="PS50859"/>
    </source>
</evidence>
<evidence type="ECO:0000256" key="2">
    <source>
        <dbReference type="ARBA" id="ARBA00023136"/>
    </source>
</evidence>
<comment type="similarity">
    <text evidence="1">Belongs to the synaptobrevin family.</text>
</comment>
<sequence length="206" mass="23237">MATRTPRVLYALVARQVNVLAEFMADEVHFQVSQIVRMVLRQISVHDQEKSLEYAEDYFFHCIIREGISFVCLTDKDFSFRKARAFLEDVRSEFMGAYGDQAHTAHTFAFNAEFAPVLQGRITFFNTDKSAEQSMDKLGITQQKINATIDQMQTVGSSLVFPLLIVLSLIPSSGDLRCISGVVSEHRKCPGARREARPPRGEDRAA</sequence>
<dbReference type="InterPro" id="IPR010908">
    <property type="entry name" value="Longin_dom"/>
</dbReference>
<dbReference type="EMBL" id="HBHJ01026264">
    <property type="protein sequence ID" value="CAD9706009.1"/>
    <property type="molecule type" value="Transcribed_RNA"/>
</dbReference>
<name>A0A7S2SPF8_9STRA</name>
<comment type="subcellular location">
    <subcellularLocation>
        <location evidence="3">Endomembrane system</location>
        <topology evidence="3">Single-pass type IV membrane protein</topology>
    </subcellularLocation>
</comment>
<dbReference type="InterPro" id="IPR051097">
    <property type="entry name" value="Synaptobrevin-like_transport"/>
</dbReference>
<gene>
    <name evidence="5" type="ORF">RMAR1173_LOCUS17324</name>
</gene>
<dbReference type="AlphaFoldDB" id="A0A7S2SPF8"/>
<dbReference type="PANTHER" id="PTHR21136:SF168">
    <property type="entry name" value="VESICLE-ASSOCIATED MEMBRANE PROTEIN 9"/>
    <property type="match status" value="1"/>
</dbReference>